<comment type="pathway">
    <text evidence="3">Protein modification; protein ubiquitination.</text>
</comment>
<dbReference type="PANTHER" id="PTHR46913">
    <property type="entry name" value="RING-H2 FINGER PROTEIN ATL16"/>
    <property type="match status" value="1"/>
</dbReference>
<evidence type="ECO:0000256" key="5">
    <source>
        <dbReference type="ARBA" id="ARBA00022679"/>
    </source>
</evidence>
<comment type="similarity">
    <text evidence="13">Belongs to the RING-type zinc finger family. ATL subfamily.</text>
</comment>
<sequence>MKKTTTAAAAAAQTRRILLQVPLGAAGALQGSSDLNQVDPTSETTNTNRISKHPLDSSMVLTILVLLTALFFVGFFSIYIRRFSEEDSPGDIRRRRHPSRRPPPGLRGSDNNLGVDPSTIQSLPLVSYCGVAKQLIADCPICLSEFEEREIVKLIPLCRHVFHPECIDTWLDSHVSCPLCRSTRFFKVADDEDEVRLDVKEEQDGNGGGERLTVGDCDTWRDAGMRRICSCTNLGDRLVLQRSMSF</sequence>
<keyword evidence="9" id="KW-0833">Ubl conjugation pathway</keyword>
<keyword evidence="11 16" id="KW-1133">Transmembrane helix</keyword>
<dbReference type="AlphaFoldDB" id="A0ABD2ZG73"/>
<keyword evidence="5" id="KW-0808">Transferase</keyword>
<evidence type="ECO:0000256" key="3">
    <source>
        <dbReference type="ARBA" id="ARBA00004906"/>
    </source>
</evidence>
<keyword evidence="7" id="KW-0479">Metal-binding</keyword>
<evidence type="ECO:0000256" key="15">
    <source>
        <dbReference type="SAM" id="MobiDB-lite"/>
    </source>
</evidence>
<dbReference type="FunFam" id="3.30.40.10:FF:000187">
    <property type="entry name" value="E3 ubiquitin-protein ligase ATL6"/>
    <property type="match status" value="1"/>
</dbReference>
<comment type="subcellular location">
    <subcellularLocation>
        <location evidence="2">Membrane</location>
        <topology evidence="2">Single-pass membrane protein</topology>
    </subcellularLocation>
</comment>
<evidence type="ECO:0000256" key="16">
    <source>
        <dbReference type="SAM" id="Phobius"/>
    </source>
</evidence>
<feature type="domain" description="RING-type" evidence="17">
    <location>
        <begin position="139"/>
        <end position="181"/>
    </location>
</feature>
<evidence type="ECO:0000256" key="1">
    <source>
        <dbReference type="ARBA" id="ARBA00000900"/>
    </source>
</evidence>
<feature type="region of interest" description="Disordered" evidence="15">
    <location>
        <begin position="88"/>
        <end position="115"/>
    </location>
</feature>
<dbReference type="SMART" id="SM00184">
    <property type="entry name" value="RING"/>
    <property type="match status" value="1"/>
</dbReference>
<reference evidence="18 19" key="1">
    <citation type="submission" date="2024-11" db="EMBL/GenBank/DDBJ databases">
        <title>A near-complete genome assembly of Cinchona calisaya.</title>
        <authorList>
            <person name="Lian D.C."/>
            <person name="Zhao X.W."/>
            <person name="Wei L."/>
        </authorList>
    </citation>
    <scope>NUCLEOTIDE SEQUENCE [LARGE SCALE GENOMIC DNA]</scope>
    <source>
        <tissue evidence="18">Nenye</tissue>
    </source>
</reference>
<dbReference type="GO" id="GO:0016020">
    <property type="term" value="C:membrane"/>
    <property type="evidence" value="ECO:0007669"/>
    <property type="project" value="UniProtKB-SubCell"/>
</dbReference>
<evidence type="ECO:0000256" key="7">
    <source>
        <dbReference type="ARBA" id="ARBA00022723"/>
    </source>
</evidence>
<dbReference type="InterPro" id="IPR001841">
    <property type="entry name" value="Znf_RING"/>
</dbReference>
<dbReference type="GO" id="GO:0061630">
    <property type="term" value="F:ubiquitin protein ligase activity"/>
    <property type="evidence" value="ECO:0007669"/>
    <property type="project" value="UniProtKB-EC"/>
</dbReference>
<accession>A0ABD2ZG73</accession>
<feature type="compositionally biased region" description="Polar residues" evidence="15">
    <location>
        <begin position="30"/>
        <end position="49"/>
    </location>
</feature>
<dbReference type="InterPro" id="IPR044600">
    <property type="entry name" value="ATL1/ATL16-like"/>
</dbReference>
<dbReference type="CDD" id="cd16461">
    <property type="entry name" value="RING-H2_EL5-like"/>
    <property type="match status" value="1"/>
</dbReference>
<evidence type="ECO:0000313" key="18">
    <source>
        <dbReference type="EMBL" id="KAL3518457.1"/>
    </source>
</evidence>
<keyword evidence="19" id="KW-1185">Reference proteome</keyword>
<evidence type="ECO:0000259" key="17">
    <source>
        <dbReference type="PROSITE" id="PS50089"/>
    </source>
</evidence>
<dbReference type="GO" id="GO:0008270">
    <property type="term" value="F:zinc ion binding"/>
    <property type="evidence" value="ECO:0007669"/>
    <property type="project" value="UniProtKB-KW"/>
</dbReference>
<proteinExistence type="inferred from homology"/>
<dbReference type="Pfam" id="PF13639">
    <property type="entry name" value="zf-RING_2"/>
    <property type="match status" value="1"/>
</dbReference>
<keyword evidence="12 16" id="KW-0472">Membrane</keyword>
<evidence type="ECO:0000256" key="10">
    <source>
        <dbReference type="ARBA" id="ARBA00022833"/>
    </source>
</evidence>
<dbReference type="InterPro" id="IPR013083">
    <property type="entry name" value="Znf_RING/FYVE/PHD"/>
</dbReference>
<dbReference type="EC" id="2.3.2.27" evidence="4"/>
<evidence type="ECO:0000256" key="8">
    <source>
        <dbReference type="ARBA" id="ARBA00022771"/>
    </source>
</evidence>
<evidence type="ECO:0000256" key="12">
    <source>
        <dbReference type="ARBA" id="ARBA00023136"/>
    </source>
</evidence>
<comment type="caution">
    <text evidence="18">The sequence shown here is derived from an EMBL/GenBank/DDBJ whole genome shotgun (WGS) entry which is preliminary data.</text>
</comment>
<feature type="region of interest" description="Disordered" evidence="15">
    <location>
        <begin position="30"/>
        <end position="51"/>
    </location>
</feature>
<dbReference type="SUPFAM" id="SSF57850">
    <property type="entry name" value="RING/U-box"/>
    <property type="match status" value="1"/>
</dbReference>
<dbReference type="Proteomes" id="UP001630127">
    <property type="component" value="Unassembled WGS sequence"/>
</dbReference>
<evidence type="ECO:0000256" key="9">
    <source>
        <dbReference type="ARBA" id="ARBA00022786"/>
    </source>
</evidence>
<evidence type="ECO:0000256" key="11">
    <source>
        <dbReference type="ARBA" id="ARBA00022989"/>
    </source>
</evidence>
<feature type="transmembrane region" description="Helical" evidence="16">
    <location>
        <begin position="59"/>
        <end position="80"/>
    </location>
</feature>
<protein>
    <recommendedName>
        <fullName evidence="4">RING-type E3 ubiquitin transferase</fullName>
        <ecNumber evidence="4">2.3.2.27</ecNumber>
    </recommendedName>
</protein>
<evidence type="ECO:0000256" key="2">
    <source>
        <dbReference type="ARBA" id="ARBA00004167"/>
    </source>
</evidence>
<gene>
    <name evidence="18" type="ORF">ACH5RR_021046</name>
</gene>
<dbReference type="EMBL" id="JBJUIK010000009">
    <property type="protein sequence ID" value="KAL3518457.1"/>
    <property type="molecule type" value="Genomic_DNA"/>
</dbReference>
<comment type="catalytic activity">
    <reaction evidence="1">
        <text>S-ubiquitinyl-[E2 ubiquitin-conjugating enzyme]-L-cysteine + [acceptor protein]-L-lysine = [E2 ubiquitin-conjugating enzyme]-L-cysteine + N(6)-ubiquitinyl-[acceptor protein]-L-lysine.</text>
        <dbReference type="EC" id="2.3.2.27"/>
    </reaction>
</comment>
<evidence type="ECO:0000313" key="19">
    <source>
        <dbReference type="Proteomes" id="UP001630127"/>
    </source>
</evidence>
<organism evidence="18 19">
    <name type="scientific">Cinchona calisaya</name>
    <dbReference type="NCBI Taxonomy" id="153742"/>
    <lineage>
        <taxon>Eukaryota</taxon>
        <taxon>Viridiplantae</taxon>
        <taxon>Streptophyta</taxon>
        <taxon>Embryophyta</taxon>
        <taxon>Tracheophyta</taxon>
        <taxon>Spermatophyta</taxon>
        <taxon>Magnoliopsida</taxon>
        <taxon>eudicotyledons</taxon>
        <taxon>Gunneridae</taxon>
        <taxon>Pentapetalae</taxon>
        <taxon>asterids</taxon>
        <taxon>lamiids</taxon>
        <taxon>Gentianales</taxon>
        <taxon>Rubiaceae</taxon>
        <taxon>Cinchonoideae</taxon>
        <taxon>Cinchoneae</taxon>
        <taxon>Cinchona</taxon>
    </lineage>
</organism>
<keyword evidence="8 14" id="KW-0863">Zinc-finger</keyword>
<evidence type="ECO:0000256" key="6">
    <source>
        <dbReference type="ARBA" id="ARBA00022692"/>
    </source>
</evidence>
<keyword evidence="10" id="KW-0862">Zinc</keyword>
<evidence type="ECO:0000256" key="13">
    <source>
        <dbReference type="ARBA" id="ARBA00024209"/>
    </source>
</evidence>
<dbReference type="PANTHER" id="PTHR46913:SF1">
    <property type="entry name" value="RING-H2 FINGER PROTEIN ATL16"/>
    <property type="match status" value="1"/>
</dbReference>
<dbReference type="Gene3D" id="3.30.40.10">
    <property type="entry name" value="Zinc/RING finger domain, C3HC4 (zinc finger)"/>
    <property type="match status" value="1"/>
</dbReference>
<name>A0ABD2ZG73_9GENT</name>
<evidence type="ECO:0000256" key="14">
    <source>
        <dbReference type="PROSITE-ProRule" id="PRU00175"/>
    </source>
</evidence>
<keyword evidence="6 16" id="KW-0812">Transmembrane</keyword>
<dbReference type="PROSITE" id="PS50089">
    <property type="entry name" value="ZF_RING_2"/>
    <property type="match status" value="1"/>
</dbReference>
<evidence type="ECO:0000256" key="4">
    <source>
        <dbReference type="ARBA" id="ARBA00012483"/>
    </source>
</evidence>